<dbReference type="GO" id="GO:0004803">
    <property type="term" value="F:transposase activity"/>
    <property type="evidence" value="ECO:0007669"/>
    <property type="project" value="InterPro"/>
</dbReference>
<dbReference type="Proteomes" id="UP000885695">
    <property type="component" value="Unassembled WGS sequence"/>
</dbReference>
<dbReference type="AlphaFoldDB" id="A0A7C1NLJ1"/>
<dbReference type="Pfam" id="PF01548">
    <property type="entry name" value="DEDD_Tnp_IS110"/>
    <property type="match status" value="1"/>
</dbReference>
<accession>A0A7C1NLJ1</accession>
<dbReference type="InterPro" id="IPR003346">
    <property type="entry name" value="Transposase_20"/>
</dbReference>
<evidence type="ECO:0000259" key="2">
    <source>
        <dbReference type="Pfam" id="PF02371"/>
    </source>
</evidence>
<evidence type="ECO:0000313" key="3">
    <source>
        <dbReference type="EMBL" id="HEB13346.1"/>
    </source>
</evidence>
<dbReference type="NCBIfam" id="NF033542">
    <property type="entry name" value="transpos_IS110"/>
    <property type="match status" value="1"/>
</dbReference>
<name>A0A7C1NLJ1_UNCC3</name>
<sequence length="421" mass="47907">MKGERMSQKLKEQRLKELAFVGVDTHKDEHTVCIANCFGESLGVFTSENRPKELKGLLEKVDETAKSYNLKPVFGLEDVMGLGQHLARSLICGGYHLKEVNPIETERKRLRKAHPDKSDPLDALAISRVLITDFDKLPTIQSLNEIYLAIHELSNRRDSLVKEKTRIKNKLHILLHREYSYYQTMFKDTFSKAALAFWKRFPIASLLKGIGVERPAQYLRTNSNNTVSTKKALSILKLVDKDSVPSCLNLVHSSIIRNLVKHLRFIEEQMAIVEKELEPLVDETGMKLSTLTGVDLVTAAKLIAEIGDVNRFSSSDKLAKCAGIAPQQKSSGKKLKFKKSNRGRRQLNTAIYHIALCQIGSDRCGRPRNSKAREYFLRKISEGKTKKEAPTCLQRRLCDIIYAMMKNKTEYRFQRTTNLVT</sequence>
<comment type="caution">
    <text evidence="3">The sequence shown here is derived from an EMBL/GenBank/DDBJ whole genome shotgun (WGS) entry which is preliminary data.</text>
</comment>
<dbReference type="PANTHER" id="PTHR33055:SF3">
    <property type="entry name" value="PUTATIVE TRANSPOSASE FOR IS117-RELATED"/>
    <property type="match status" value="1"/>
</dbReference>
<proteinExistence type="predicted"/>
<organism evidence="3">
    <name type="scientific">candidate division CPR3 bacterium</name>
    <dbReference type="NCBI Taxonomy" id="2268181"/>
    <lineage>
        <taxon>Bacteria</taxon>
        <taxon>Bacteria division CPR3</taxon>
    </lineage>
</organism>
<dbReference type="InterPro" id="IPR047650">
    <property type="entry name" value="Transpos_IS110"/>
</dbReference>
<dbReference type="EMBL" id="DRHL01000001">
    <property type="protein sequence ID" value="HEB13346.1"/>
    <property type="molecule type" value="Genomic_DNA"/>
</dbReference>
<dbReference type="GO" id="GO:0006313">
    <property type="term" value="P:DNA transposition"/>
    <property type="evidence" value="ECO:0007669"/>
    <property type="project" value="InterPro"/>
</dbReference>
<feature type="domain" description="Transposase IS110-like N-terminal" evidence="1">
    <location>
        <begin position="21"/>
        <end position="177"/>
    </location>
</feature>
<evidence type="ECO:0000259" key="1">
    <source>
        <dbReference type="Pfam" id="PF01548"/>
    </source>
</evidence>
<dbReference type="PANTHER" id="PTHR33055">
    <property type="entry name" value="TRANSPOSASE FOR INSERTION SEQUENCE ELEMENT IS1111A"/>
    <property type="match status" value="1"/>
</dbReference>
<gene>
    <name evidence="3" type="ORF">ENI13_00015</name>
</gene>
<feature type="domain" description="Transposase IS116/IS110/IS902 C-terminal" evidence="2">
    <location>
        <begin position="288"/>
        <end position="359"/>
    </location>
</feature>
<dbReference type="GO" id="GO:0003677">
    <property type="term" value="F:DNA binding"/>
    <property type="evidence" value="ECO:0007669"/>
    <property type="project" value="InterPro"/>
</dbReference>
<dbReference type="InterPro" id="IPR002525">
    <property type="entry name" value="Transp_IS110-like_N"/>
</dbReference>
<dbReference type="Pfam" id="PF02371">
    <property type="entry name" value="Transposase_20"/>
    <property type="match status" value="1"/>
</dbReference>
<protein>
    <submittedName>
        <fullName evidence="3">IS110 family transposase</fullName>
    </submittedName>
</protein>
<reference evidence="3" key="1">
    <citation type="journal article" date="2020" name="mSystems">
        <title>Genome- and Community-Level Interaction Insights into Carbon Utilization and Element Cycling Functions of Hydrothermarchaeota in Hydrothermal Sediment.</title>
        <authorList>
            <person name="Zhou Z."/>
            <person name="Liu Y."/>
            <person name="Xu W."/>
            <person name="Pan J."/>
            <person name="Luo Z.H."/>
            <person name="Li M."/>
        </authorList>
    </citation>
    <scope>NUCLEOTIDE SEQUENCE [LARGE SCALE GENOMIC DNA]</scope>
    <source>
        <strain evidence="3">HyVt-369</strain>
    </source>
</reference>